<proteinExistence type="predicted"/>
<evidence type="ECO:0000256" key="1">
    <source>
        <dbReference type="SAM" id="Phobius"/>
    </source>
</evidence>
<feature type="transmembrane region" description="Helical" evidence="1">
    <location>
        <begin position="176"/>
        <end position="200"/>
    </location>
</feature>
<feature type="transmembrane region" description="Helical" evidence="1">
    <location>
        <begin position="147"/>
        <end position="170"/>
    </location>
</feature>
<organism evidence="3 4">
    <name type="scientific">Leptospira wolffii</name>
    <dbReference type="NCBI Taxonomy" id="409998"/>
    <lineage>
        <taxon>Bacteria</taxon>
        <taxon>Pseudomonadati</taxon>
        <taxon>Spirochaetota</taxon>
        <taxon>Spirochaetia</taxon>
        <taxon>Leptospirales</taxon>
        <taxon>Leptospiraceae</taxon>
        <taxon>Leptospira</taxon>
    </lineage>
</organism>
<feature type="transmembrane region" description="Helical" evidence="1">
    <location>
        <begin position="36"/>
        <end position="58"/>
    </location>
</feature>
<reference evidence="3 4" key="1">
    <citation type="submission" date="2017-07" db="EMBL/GenBank/DDBJ databases">
        <title>Leptospira spp. isolated from tropical soils.</title>
        <authorList>
            <person name="Thibeaux R."/>
            <person name="Iraola G."/>
            <person name="Ferres I."/>
            <person name="Bierque E."/>
            <person name="Girault D."/>
            <person name="Soupe-Gilbert M.-E."/>
            <person name="Picardeau M."/>
            <person name="Goarant C."/>
        </authorList>
    </citation>
    <scope>NUCLEOTIDE SEQUENCE [LARGE SCALE GENOMIC DNA]</scope>
    <source>
        <strain evidence="3 4">FH2-C-A2</strain>
    </source>
</reference>
<feature type="transmembrane region" description="Helical" evidence="1">
    <location>
        <begin position="70"/>
        <end position="91"/>
    </location>
</feature>
<gene>
    <name evidence="2" type="ORF">ACE5IX_08725</name>
    <name evidence="3" type="ORF">CH371_00120</name>
</gene>
<accession>A0A2M9ZDQ0</accession>
<keyword evidence="1" id="KW-1133">Transmembrane helix</keyword>
<sequence>MNPSSGNSFVFFVKTYFQQLPTLIRLTLVQVARRKALYFLFSLLLVFLMGERFCSMTVGSESTQGVPASFYFTITSLWVTVFLIIIGSDLLRQDIDSQVLVLWLSRPLDPAVYLAGKAVALLLIMLVFVLAVFGVQSWFALEIPWDFLLYQGAMFLVYGFFLLLAFQITLSSNQTLSILFCFGLLLVTSMLDKVVYMGLVDKSPSVSETQRWIVEAIYWILPQVGTIYHHSSGLFEGKNEGYLSYGPYSFLQVIVWAGILKIGLWWTTRRREI</sequence>
<feature type="transmembrane region" description="Helical" evidence="1">
    <location>
        <begin position="249"/>
        <end position="267"/>
    </location>
</feature>
<keyword evidence="5" id="KW-1185">Reference proteome</keyword>
<comment type="caution">
    <text evidence="3">The sequence shown here is derived from an EMBL/GenBank/DDBJ whole genome shotgun (WGS) entry which is preliminary data.</text>
</comment>
<evidence type="ECO:0000313" key="5">
    <source>
        <dbReference type="Proteomes" id="UP001580391"/>
    </source>
</evidence>
<protein>
    <submittedName>
        <fullName evidence="3">ABC transporter permease</fullName>
    </submittedName>
</protein>
<name>A0A2M9ZDQ0_9LEPT</name>
<dbReference type="RefSeq" id="WP_016546622.1">
    <property type="nucleotide sequence ID" value="NZ_JBHILI010000005.1"/>
</dbReference>
<dbReference type="Proteomes" id="UP001580391">
    <property type="component" value="Unassembled WGS sequence"/>
</dbReference>
<dbReference type="Proteomes" id="UP000231912">
    <property type="component" value="Unassembled WGS sequence"/>
</dbReference>
<evidence type="ECO:0000313" key="2">
    <source>
        <dbReference type="EMBL" id="MFB5736588.1"/>
    </source>
</evidence>
<evidence type="ECO:0000313" key="3">
    <source>
        <dbReference type="EMBL" id="PJZ66561.1"/>
    </source>
</evidence>
<feature type="transmembrane region" description="Helical" evidence="1">
    <location>
        <begin position="111"/>
        <end position="135"/>
    </location>
</feature>
<dbReference type="EMBL" id="NPDT01000001">
    <property type="protein sequence ID" value="PJZ66561.1"/>
    <property type="molecule type" value="Genomic_DNA"/>
</dbReference>
<keyword evidence="1" id="KW-0812">Transmembrane</keyword>
<dbReference type="EMBL" id="JBHILJ010000004">
    <property type="protein sequence ID" value="MFB5736588.1"/>
    <property type="molecule type" value="Genomic_DNA"/>
</dbReference>
<dbReference type="Pfam" id="PF12679">
    <property type="entry name" value="ABC2_membrane_2"/>
    <property type="match status" value="1"/>
</dbReference>
<keyword evidence="1" id="KW-0472">Membrane</keyword>
<evidence type="ECO:0000313" key="4">
    <source>
        <dbReference type="Proteomes" id="UP000231912"/>
    </source>
</evidence>
<dbReference type="AlphaFoldDB" id="A0A2M9ZDQ0"/>
<reference evidence="2 5" key="2">
    <citation type="submission" date="2024-09" db="EMBL/GenBank/DDBJ databases">
        <title>Taxonomic and Genotyping Characterization of Leptospira Strains isolated from Multiple Sources in Colombia highlights the importance of intermediate species.</title>
        <authorList>
            <person name="Torres Higuera L."/>
            <person name="Rojas Tapias D."/>
            <person name="Jimenez Velasquez S."/>
            <person name="Renjifo Ibanez C."/>
        </authorList>
    </citation>
    <scope>NUCLEOTIDE SEQUENCE [LARGE SCALE GENOMIC DNA]</scope>
    <source>
        <strain evidence="2 5">Lep080</strain>
    </source>
</reference>